<proteinExistence type="predicted"/>
<accession>A0AAV0BR46</accession>
<evidence type="ECO:0000256" key="1">
    <source>
        <dbReference type="SAM" id="MobiDB-lite"/>
    </source>
</evidence>
<organism evidence="2 3">
    <name type="scientific">Phakopsora pachyrhizi</name>
    <name type="common">Asian soybean rust disease fungus</name>
    <dbReference type="NCBI Taxonomy" id="170000"/>
    <lineage>
        <taxon>Eukaryota</taxon>
        <taxon>Fungi</taxon>
        <taxon>Dikarya</taxon>
        <taxon>Basidiomycota</taxon>
        <taxon>Pucciniomycotina</taxon>
        <taxon>Pucciniomycetes</taxon>
        <taxon>Pucciniales</taxon>
        <taxon>Phakopsoraceae</taxon>
        <taxon>Phakopsora</taxon>
    </lineage>
</organism>
<feature type="compositionally biased region" description="Basic and acidic residues" evidence="1">
    <location>
        <begin position="376"/>
        <end position="388"/>
    </location>
</feature>
<dbReference type="AlphaFoldDB" id="A0AAV0BR46"/>
<feature type="compositionally biased region" description="Low complexity" evidence="1">
    <location>
        <begin position="407"/>
        <end position="436"/>
    </location>
</feature>
<feature type="region of interest" description="Disordered" evidence="1">
    <location>
        <begin position="405"/>
        <end position="461"/>
    </location>
</feature>
<gene>
    <name evidence="2" type="ORF">PPACK8108_LOCUS23874</name>
</gene>
<dbReference type="EMBL" id="CALTRL010006023">
    <property type="protein sequence ID" value="CAH7688841.1"/>
    <property type="molecule type" value="Genomic_DNA"/>
</dbReference>
<keyword evidence="3" id="KW-1185">Reference proteome</keyword>
<evidence type="ECO:0000313" key="3">
    <source>
        <dbReference type="Proteomes" id="UP001153365"/>
    </source>
</evidence>
<protein>
    <recommendedName>
        <fullName evidence="4">R3H domain-containing protein</fullName>
    </recommendedName>
</protein>
<evidence type="ECO:0008006" key="4">
    <source>
        <dbReference type="Google" id="ProtNLM"/>
    </source>
</evidence>
<name>A0AAV0BR46_PHAPC</name>
<reference evidence="2" key="1">
    <citation type="submission" date="2022-06" db="EMBL/GenBank/DDBJ databases">
        <authorList>
            <consortium name="SYNGENTA / RWTH Aachen University"/>
        </authorList>
    </citation>
    <scope>NUCLEOTIDE SEQUENCE</scope>
</reference>
<comment type="caution">
    <text evidence="2">The sequence shown here is derived from an EMBL/GenBank/DDBJ whole genome shotgun (WGS) entry which is preliminary data.</text>
</comment>
<feature type="region of interest" description="Disordered" evidence="1">
    <location>
        <begin position="309"/>
        <end position="391"/>
    </location>
</feature>
<feature type="compositionally biased region" description="Acidic residues" evidence="1">
    <location>
        <begin position="344"/>
        <end position="358"/>
    </location>
</feature>
<dbReference type="Proteomes" id="UP001153365">
    <property type="component" value="Unassembled WGS sequence"/>
</dbReference>
<evidence type="ECO:0000313" key="2">
    <source>
        <dbReference type="EMBL" id="CAH7688841.1"/>
    </source>
</evidence>
<sequence length="487" mass="54909">MEKNQQQQSFETLLDESVPLKFPSILINPKLSHLSRQLDFKRRISNNFNLSSSSRTVGGIKGSLDRPGPIGRRRQQRAENANFLSNPHVTRPSARDFQLWESDQDLSFPSPPPIGYESSLLVPSLESIPSDPLSSSMGAFNRSLRGVRRNLRRLINTDPNQEPGLIESFLIKVDFILSDWVSLKPQMFFNKPLGSNDRVDDGKLVESNHRLDQSKLDLIKTITREKGTLIQDEFSEPLVIELTRSPHMLSWEVPNPFGRYLVHCVARYHRIVSYTRQTNSNDRSGTGVGDHRKVICMVKAHYPTRRGRRVDGYESLDTPPYTDIDSELSGPEAGILDSIQPQTDGEEEEESLVDESEDLSFNAQAEITGETIKPTTKREASMVERGDDQQSICSSIREDDDRLSAISDNNQSSPQPNEPSSQLLHRTLSSSSTTSSGRVGEDGSEECDKSQFKRRAMTKKGNCSKKIGNVHQSYHLNQINLIDWIRS</sequence>